<protein>
    <submittedName>
        <fullName evidence="3">Uncharacterized protein</fullName>
    </submittedName>
</protein>
<feature type="chain" id="PRO_5029742313" evidence="2">
    <location>
        <begin position="27"/>
        <end position="234"/>
    </location>
</feature>
<evidence type="ECO:0000256" key="1">
    <source>
        <dbReference type="SAM" id="MobiDB-lite"/>
    </source>
</evidence>
<keyword evidence="4" id="KW-1185">Reference proteome</keyword>
<dbReference type="EMBL" id="JAAPAO010000001">
    <property type="protein sequence ID" value="KAF4678345.1"/>
    <property type="molecule type" value="Genomic_DNA"/>
</dbReference>
<sequence length="234" mass="26738">MLFELLSVAIVTVVVAPLHLWHRAAAREAQRRIDSLARLVSEGQQRVEEDMRKYRKKNDEELLSITIDLKARRAIVEGRMGVVLKSLAQVQEEHRSFQADKAQIMMDLVDQKRTLQQCMVRLKEMRRKQKEQGRGSPEKTGEQQHTKSCKCLQMDKLGQQCSYCKHIESREELYVPLSSAREGAESVGLDVSEHMLESLLLWRSRVAQEPPFGSGSDDQKEGLVSLLSTPQLLN</sequence>
<name>A0A7J6N3B0_PERCH</name>
<evidence type="ECO:0000313" key="3">
    <source>
        <dbReference type="EMBL" id="KAF4678345.1"/>
    </source>
</evidence>
<feature type="compositionally biased region" description="Basic and acidic residues" evidence="1">
    <location>
        <begin position="130"/>
        <end position="145"/>
    </location>
</feature>
<evidence type="ECO:0000256" key="2">
    <source>
        <dbReference type="SAM" id="SignalP"/>
    </source>
</evidence>
<feature type="region of interest" description="Disordered" evidence="1">
    <location>
        <begin position="125"/>
        <end position="147"/>
    </location>
</feature>
<feature type="signal peptide" evidence="2">
    <location>
        <begin position="1"/>
        <end position="26"/>
    </location>
</feature>
<feature type="region of interest" description="Disordered" evidence="1">
    <location>
        <begin position="210"/>
        <end position="234"/>
    </location>
</feature>
<comment type="caution">
    <text evidence="3">The sequence shown here is derived from an EMBL/GenBank/DDBJ whole genome shotgun (WGS) entry which is preliminary data.</text>
</comment>
<gene>
    <name evidence="3" type="ORF">FOL47_000074</name>
</gene>
<organism evidence="3 4">
    <name type="scientific">Perkinsus chesapeaki</name>
    <name type="common">Clam parasite</name>
    <name type="synonym">Perkinsus andrewsi</name>
    <dbReference type="NCBI Taxonomy" id="330153"/>
    <lineage>
        <taxon>Eukaryota</taxon>
        <taxon>Sar</taxon>
        <taxon>Alveolata</taxon>
        <taxon>Perkinsozoa</taxon>
        <taxon>Perkinsea</taxon>
        <taxon>Perkinsida</taxon>
        <taxon>Perkinsidae</taxon>
        <taxon>Perkinsus</taxon>
    </lineage>
</organism>
<proteinExistence type="predicted"/>
<dbReference type="AlphaFoldDB" id="A0A7J6N3B0"/>
<accession>A0A7J6N3B0</accession>
<dbReference type="OrthoDB" id="10449357at2759"/>
<reference evidence="3 4" key="1">
    <citation type="submission" date="2020-04" db="EMBL/GenBank/DDBJ databases">
        <title>Perkinsus chesapeaki whole genome sequence.</title>
        <authorList>
            <person name="Bogema D.R."/>
        </authorList>
    </citation>
    <scope>NUCLEOTIDE SEQUENCE [LARGE SCALE GENOMIC DNA]</scope>
    <source>
        <strain evidence="3">ATCC PRA-425</strain>
    </source>
</reference>
<keyword evidence="2" id="KW-0732">Signal</keyword>
<evidence type="ECO:0000313" key="4">
    <source>
        <dbReference type="Proteomes" id="UP000591131"/>
    </source>
</evidence>
<dbReference type="Proteomes" id="UP000591131">
    <property type="component" value="Unassembled WGS sequence"/>
</dbReference>